<reference evidence="3" key="1">
    <citation type="submission" date="2006-03" db="EMBL/GenBank/DDBJ databases">
        <title>Complete sequence of Rhodopseudomonas palustris BisB18.</title>
        <authorList>
            <consortium name="US DOE Joint Genome Institute"/>
            <person name="Copeland A."/>
            <person name="Lucas S."/>
            <person name="Lapidus A."/>
            <person name="Barry K."/>
            <person name="Detter J.C."/>
            <person name="Glavina del Rio T."/>
            <person name="Hammon N."/>
            <person name="Israni S."/>
            <person name="Dalin E."/>
            <person name="Tice H."/>
            <person name="Pitluck S."/>
            <person name="Chain P."/>
            <person name="Malfatti S."/>
            <person name="Shin M."/>
            <person name="Vergez L."/>
            <person name="Schmutz J."/>
            <person name="Larimer F."/>
            <person name="Land M."/>
            <person name="Hauser L."/>
            <person name="Pelletier D.A."/>
            <person name="Kyrpides N."/>
            <person name="Anderson I."/>
            <person name="Oda Y."/>
            <person name="Harwood C.S."/>
            <person name="Richardson P."/>
        </authorList>
    </citation>
    <scope>NUCLEOTIDE SEQUENCE [LARGE SCALE GENOMIC DNA]</scope>
    <source>
        <strain evidence="3">BisB18</strain>
    </source>
</reference>
<organism evidence="3">
    <name type="scientific">Rhodopseudomonas palustris (strain BisB18)</name>
    <dbReference type="NCBI Taxonomy" id="316056"/>
    <lineage>
        <taxon>Bacteria</taxon>
        <taxon>Pseudomonadati</taxon>
        <taxon>Pseudomonadota</taxon>
        <taxon>Alphaproteobacteria</taxon>
        <taxon>Hyphomicrobiales</taxon>
        <taxon>Nitrobacteraceae</taxon>
        <taxon>Rhodopseudomonas</taxon>
    </lineage>
</organism>
<sequence length="233" mass="24388">MTDRNPEPEAVRRMTERPVGTETARAKPGGGRAWIGASLRVVLLAVALPCLSPLSIASAVALPVAASSAPLTAASGDPQIDDRTLDREMASFRAAAISLRQAMTIAQQQHANSKIADISFDGSLDRPAYKVKTLQGDHVLEQSVDAETGAVFGGEIVTPLRELDPDVRANLAALRGAGAQLAEAVIVAERVTAGRAVSGGMTRDAGKLSFAIVVLSPDGLKQVILEPPRRGKR</sequence>
<feature type="region of interest" description="Disordered" evidence="1">
    <location>
        <begin position="1"/>
        <end position="28"/>
    </location>
</feature>
<evidence type="ECO:0000259" key="2">
    <source>
        <dbReference type="Pfam" id="PF03413"/>
    </source>
</evidence>
<dbReference type="eggNOG" id="COG3212">
    <property type="taxonomic scope" value="Bacteria"/>
</dbReference>
<dbReference type="AlphaFoldDB" id="Q211C9"/>
<gene>
    <name evidence="3" type="ordered locus">RPC_3467</name>
</gene>
<dbReference type="HOGENOM" id="CLU_118006_0_0_5"/>
<dbReference type="Pfam" id="PF03413">
    <property type="entry name" value="PepSY"/>
    <property type="match status" value="1"/>
</dbReference>
<evidence type="ECO:0000256" key="1">
    <source>
        <dbReference type="SAM" id="MobiDB-lite"/>
    </source>
</evidence>
<dbReference type="EMBL" id="CP000301">
    <property type="protein sequence ID" value="ABD89007.1"/>
    <property type="molecule type" value="Genomic_DNA"/>
</dbReference>
<accession>Q211C9</accession>
<dbReference type="KEGG" id="rpc:RPC_3467"/>
<name>Q211C9_RHOPB</name>
<feature type="compositionally biased region" description="Basic and acidic residues" evidence="1">
    <location>
        <begin position="1"/>
        <end position="16"/>
    </location>
</feature>
<feature type="domain" description="PepSY" evidence="2">
    <location>
        <begin position="96"/>
        <end position="153"/>
    </location>
</feature>
<dbReference type="STRING" id="316056.RPC_3467"/>
<proteinExistence type="predicted"/>
<evidence type="ECO:0000313" key="3">
    <source>
        <dbReference type="EMBL" id="ABD89007.1"/>
    </source>
</evidence>
<dbReference type="Gene3D" id="3.10.450.40">
    <property type="match status" value="1"/>
</dbReference>
<protein>
    <submittedName>
        <fullName evidence="3">Propeptide, PepSY amd peptidase M4</fullName>
    </submittedName>
</protein>
<dbReference type="InterPro" id="IPR025711">
    <property type="entry name" value="PepSY"/>
</dbReference>